<dbReference type="EMBL" id="JAABOE010000083">
    <property type="protein sequence ID" value="KAF3168921.1"/>
    <property type="molecule type" value="Genomic_DNA"/>
</dbReference>
<reference evidence="1 2" key="1">
    <citation type="submission" date="2019-06" db="EMBL/GenBank/DDBJ databases">
        <authorList>
            <person name="Palmer J.M."/>
        </authorList>
    </citation>
    <scope>NUCLEOTIDE SEQUENCE [LARGE SCALE GENOMIC DNA]</scope>
    <source>
        <strain evidence="1 2">TWF788</strain>
    </source>
</reference>
<evidence type="ECO:0000313" key="2">
    <source>
        <dbReference type="Proteomes" id="UP000479691"/>
    </source>
</evidence>
<organism evidence="1 2">
    <name type="scientific">Orbilia oligospora</name>
    <name type="common">Nematode-trapping fungus</name>
    <name type="synonym">Arthrobotrys oligospora</name>
    <dbReference type="NCBI Taxonomy" id="2813651"/>
    <lineage>
        <taxon>Eukaryota</taxon>
        <taxon>Fungi</taxon>
        <taxon>Dikarya</taxon>
        <taxon>Ascomycota</taxon>
        <taxon>Pezizomycotina</taxon>
        <taxon>Orbiliomycetes</taxon>
        <taxon>Orbiliales</taxon>
        <taxon>Orbiliaceae</taxon>
        <taxon>Orbilia</taxon>
    </lineage>
</organism>
<comment type="caution">
    <text evidence="1">The sequence shown here is derived from an EMBL/GenBank/DDBJ whole genome shotgun (WGS) entry which is preliminary data.</text>
</comment>
<evidence type="ECO:0000313" key="1">
    <source>
        <dbReference type="EMBL" id="KAF3168921.1"/>
    </source>
</evidence>
<accession>A0A7C8PDK4</accession>
<gene>
    <name evidence="1" type="ORF">TWF788_010787</name>
</gene>
<dbReference type="Proteomes" id="UP000479691">
    <property type="component" value="Unassembled WGS sequence"/>
</dbReference>
<proteinExistence type="predicted"/>
<protein>
    <submittedName>
        <fullName evidence="1">Uncharacterized protein</fullName>
    </submittedName>
</protein>
<dbReference type="AlphaFoldDB" id="A0A7C8PDK4"/>
<sequence>MAHVLKYKDDDNLSLSPTENLAREGKLLERARPYAVAVIGWIFAVNEENRQSCCVGLVLERGNPLDTRIDFDSGLPVDEKMEKEDKEEWQMKGTPMYESPNRYHGTHTYKAPVVEMDDLYALTLMVYQIYVPGNPSDFELVNEKFCPELAPHADFYAASYVVALIESPSTEVPDEYQASRANAIILHSINSILPYAQLFKMSSSDAVAINVYILGNKTVVTVTNNPNVTGKSFTESADAFKRYVQKLNRTLASTARKDTKNKKVREEARSHLLKTVVGGCRNRIVCSIRRIQELLTGISGSGTNAAEARTTFSALPVSPIFKADDFSDYEHAIFASLIRSHTGFHKRVDNDGEFVEAWLAECQKRLIEFGGGSRATETESTRVLGQGLGAMTLDDSPAKGKENRQGLCMEANLSQQEGADTTME</sequence>
<name>A0A7C8PDK4_ORBOL</name>